<evidence type="ECO:0000259" key="1">
    <source>
        <dbReference type="Pfam" id="PF14104"/>
    </source>
</evidence>
<name>A0A6I3SKE5_HELMO</name>
<feature type="domain" description="DUF4277" evidence="1">
    <location>
        <begin position="2"/>
        <end position="35"/>
    </location>
</feature>
<dbReference type="AlphaFoldDB" id="A0A6I3SKE5"/>
<sequence>MDTEALFGPGVGSEEFNDDTLGRMLDLPYEANLDHL</sequence>
<proteinExistence type="predicted"/>
<accession>A0A6I3SKE5</accession>
<organism evidence="2 3">
    <name type="scientific">Heliobacterium mobile</name>
    <name type="common">Heliobacillus mobilis</name>
    <dbReference type="NCBI Taxonomy" id="28064"/>
    <lineage>
        <taxon>Bacteria</taxon>
        <taxon>Bacillati</taxon>
        <taxon>Bacillota</taxon>
        <taxon>Clostridia</taxon>
        <taxon>Eubacteriales</taxon>
        <taxon>Heliobacteriaceae</taxon>
        <taxon>Heliobacterium</taxon>
    </lineage>
</organism>
<dbReference type="OrthoDB" id="5654337at2"/>
<dbReference type="Pfam" id="PF14104">
    <property type="entry name" value="DUF4277"/>
    <property type="match status" value="1"/>
</dbReference>
<reference evidence="2 3" key="1">
    <citation type="submission" date="2019-11" db="EMBL/GenBank/DDBJ databases">
        <title>Whole-genome sequence of a the green, strictly anaerobic photosynthetic bacterium Heliobacillus mobilis DSM 6151.</title>
        <authorList>
            <person name="Kyndt J.A."/>
            <person name="Meyer T.E."/>
        </authorList>
    </citation>
    <scope>NUCLEOTIDE SEQUENCE [LARGE SCALE GENOMIC DNA]</scope>
    <source>
        <strain evidence="2 3">DSM 6151</strain>
    </source>
</reference>
<evidence type="ECO:0000313" key="2">
    <source>
        <dbReference type="EMBL" id="MTV49401.1"/>
    </source>
</evidence>
<gene>
    <name evidence="2" type="ORF">GJ688_10470</name>
</gene>
<dbReference type="EMBL" id="WNKU01000011">
    <property type="protein sequence ID" value="MTV49401.1"/>
    <property type="molecule type" value="Genomic_DNA"/>
</dbReference>
<dbReference type="InterPro" id="IPR025457">
    <property type="entry name" value="DUF4277"/>
</dbReference>
<evidence type="ECO:0000313" key="3">
    <source>
        <dbReference type="Proteomes" id="UP000430670"/>
    </source>
</evidence>
<dbReference type="Proteomes" id="UP000430670">
    <property type="component" value="Unassembled WGS sequence"/>
</dbReference>
<keyword evidence="3" id="KW-1185">Reference proteome</keyword>
<comment type="caution">
    <text evidence="2">The sequence shown here is derived from an EMBL/GenBank/DDBJ whole genome shotgun (WGS) entry which is preliminary data.</text>
</comment>
<protein>
    <submittedName>
        <fullName evidence="2">DUF4277 domain-containing protein</fullName>
    </submittedName>
</protein>